<dbReference type="PANTHER" id="PTHR43731">
    <property type="entry name" value="RHOMBOID PROTEASE"/>
    <property type="match status" value="1"/>
</dbReference>
<evidence type="ECO:0000256" key="1">
    <source>
        <dbReference type="ARBA" id="ARBA00004141"/>
    </source>
</evidence>
<feature type="domain" description="Peptidase S54 rhomboid" evidence="8">
    <location>
        <begin position="63"/>
        <end position="202"/>
    </location>
</feature>
<dbReference type="Gene3D" id="1.20.1540.10">
    <property type="entry name" value="Rhomboid-like"/>
    <property type="match status" value="1"/>
</dbReference>
<feature type="transmembrane region" description="Helical" evidence="7">
    <location>
        <begin position="98"/>
        <end position="122"/>
    </location>
</feature>
<proteinExistence type="inferred from homology"/>
<dbReference type="RefSeq" id="WP_148577093.1">
    <property type="nucleotide sequence ID" value="NZ_JAVEUW010000116.1"/>
</dbReference>
<keyword evidence="3 7" id="KW-0812">Transmembrane</keyword>
<evidence type="ECO:0000313" key="10">
    <source>
        <dbReference type="Proteomes" id="UP000389128"/>
    </source>
</evidence>
<reference evidence="9 10" key="1">
    <citation type="submission" date="2019-01" db="EMBL/GenBank/DDBJ databases">
        <title>Zoogloea oleivorans genome sequencing and assembly.</title>
        <authorList>
            <person name="Tancsics A."/>
            <person name="Farkas M."/>
            <person name="Kriszt B."/>
            <person name="Maroti G."/>
            <person name="Horvath B."/>
        </authorList>
    </citation>
    <scope>NUCLEOTIDE SEQUENCE [LARGE SCALE GENOMIC DNA]</scope>
    <source>
        <strain evidence="9 10">Buc</strain>
    </source>
</reference>
<dbReference type="AlphaFoldDB" id="A0A6C2D8K5"/>
<organism evidence="9 10">
    <name type="scientific">Zoogloea oleivorans</name>
    <dbReference type="NCBI Taxonomy" id="1552750"/>
    <lineage>
        <taxon>Bacteria</taxon>
        <taxon>Pseudomonadati</taxon>
        <taxon>Pseudomonadota</taxon>
        <taxon>Betaproteobacteria</taxon>
        <taxon>Rhodocyclales</taxon>
        <taxon>Zoogloeaceae</taxon>
        <taxon>Zoogloea</taxon>
    </lineage>
</organism>
<accession>A0A6C2D8K5</accession>
<evidence type="ECO:0000256" key="4">
    <source>
        <dbReference type="ARBA" id="ARBA00022801"/>
    </source>
</evidence>
<dbReference type="Proteomes" id="UP000389128">
    <property type="component" value="Unassembled WGS sequence"/>
</dbReference>
<evidence type="ECO:0000313" key="9">
    <source>
        <dbReference type="EMBL" id="TYC62002.1"/>
    </source>
</evidence>
<dbReference type="InterPro" id="IPR050925">
    <property type="entry name" value="Rhomboid_protease_S54"/>
</dbReference>
<feature type="transmembrane region" description="Helical" evidence="7">
    <location>
        <begin position="185"/>
        <end position="207"/>
    </location>
</feature>
<keyword evidence="10" id="KW-1185">Reference proteome</keyword>
<dbReference type="PANTHER" id="PTHR43731:SF14">
    <property type="entry name" value="PRESENILIN-ASSOCIATED RHOMBOID-LIKE PROTEIN, MITOCHONDRIAL"/>
    <property type="match status" value="1"/>
</dbReference>
<dbReference type="GO" id="GO:0006508">
    <property type="term" value="P:proteolysis"/>
    <property type="evidence" value="ECO:0007669"/>
    <property type="project" value="UniProtKB-KW"/>
</dbReference>
<dbReference type="EMBL" id="SDKK01000001">
    <property type="protein sequence ID" value="TYC62002.1"/>
    <property type="molecule type" value="Genomic_DNA"/>
</dbReference>
<comment type="similarity">
    <text evidence="2">Belongs to the peptidase S54 family.</text>
</comment>
<evidence type="ECO:0000256" key="6">
    <source>
        <dbReference type="ARBA" id="ARBA00023136"/>
    </source>
</evidence>
<dbReference type="GO" id="GO:0016020">
    <property type="term" value="C:membrane"/>
    <property type="evidence" value="ECO:0007669"/>
    <property type="project" value="UniProtKB-SubCell"/>
</dbReference>
<dbReference type="InterPro" id="IPR035952">
    <property type="entry name" value="Rhomboid-like_sf"/>
</dbReference>
<evidence type="ECO:0000256" key="2">
    <source>
        <dbReference type="ARBA" id="ARBA00009045"/>
    </source>
</evidence>
<feature type="transmembrane region" description="Helical" evidence="7">
    <location>
        <begin position="21"/>
        <end position="39"/>
    </location>
</feature>
<keyword evidence="9" id="KW-0645">Protease</keyword>
<comment type="caution">
    <text evidence="9">The sequence shown here is derived from an EMBL/GenBank/DDBJ whole genome shotgun (WGS) entry which is preliminary data.</text>
</comment>
<evidence type="ECO:0000256" key="5">
    <source>
        <dbReference type="ARBA" id="ARBA00022989"/>
    </source>
</evidence>
<evidence type="ECO:0000256" key="3">
    <source>
        <dbReference type="ARBA" id="ARBA00022692"/>
    </source>
</evidence>
<feature type="transmembrane region" description="Helical" evidence="7">
    <location>
        <begin position="160"/>
        <end position="179"/>
    </location>
</feature>
<keyword evidence="4" id="KW-0378">Hydrolase</keyword>
<dbReference type="SUPFAM" id="SSF144091">
    <property type="entry name" value="Rhomboid-like"/>
    <property type="match status" value="1"/>
</dbReference>
<gene>
    <name evidence="9" type="ORF">ETQ85_00065</name>
</gene>
<evidence type="ECO:0000259" key="8">
    <source>
        <dbReference type="Pfam" id="PF01694"/>
    </source>
</evidence>
<dbReference type="GO" id="GO:0004252">
    <property type="term" value="F:serine-type endopeptidase activity"/>
    <property type="evidence" value="ECO:0007669"/>
    <property type="project" value="InterPro"/>
</dbReference>
<comment type="subcellular location">
    <subcellularLocation>
        <location evidence="1">Membrane</location>
        <topology evidence="1">Multi-pass membrane protein</topology>
    </subcellularLocation>
</comment>
<protein>
    <submittedName>
        <fullName evidence="9">Rhomboid family intramembrane serine protease</fullName>
    </submittedName>
</protein>
<feature type="transmembrane region" description="Helical" evidence="7">
    <location>
        <begin position="214"/>
        <end position="233"/>
    </location>
</feature>
<keyword evidence="6 7" id="KW-0472">Membrane</keyword>
<sequence>MNYDTFINLLFSRVKRADVTRGLVVVNAAVFLLLAAVSMNPMQIPSDLLIRAGGNFAPLVQKGQEWRLLTALFLHGGLLHVGLNMFALHQAGQIIERLFGRAGFALIYVGAGLVGNLASLWWRQGPVSVGASGAIFGVYGALLAYLLLQRGSVPGEVFREMRSATLGFIGYSLFAGFSLPGIDNAAHLGGLAGGLVLGAALAAPVTAVRPVQWLSLRTGGGVLLAMALGFGFWQATPQVARTFEVDTAYQQTLQRFSTEEQELLREQAALMENLRQRRITDAAALEMVEHEFIPRWDQQITQLSWRQAPEAVEWQRDELVHYATTRRDALHALAQALSTRQAVWIERSRSLQVQADNILLQMRLRKSMEAAGR</sequence>
<keyword evidence="5 7" id="KW-1133">Transmembrane helix</keyword>
<evidence type="ECO:0000256" key="7">
    <source>
        <dbReference type="SAM" id="Phobius"/>
    </source>
</evidence>
<feature type="transmembrane region" description="Helical" evidence="7">
    <location>
        <begin position="66"/>
        <end position="86"/>
    </location>
</feature>
<dbReference type="Pfam" id="PF01694">
    <property type="entry name" value="Rhomboid"/>
    <property type="match status" value="1"/>
</dbReference>
<name>A0A6C2D8K5_9RHOO</name>
<dbReference type="InterPro" id="IPR022764">
    <property type="entry name" value="Peptidase_S54_rhomboid_dom"/>
</dbReference>
<dbReference type="OrthoDB" id="9778341at2"/>
<feature type="transmembrane region" description="Helical" evidence="7">
    <location>
        <begin position="128"/>
        <end position="148"/>
    </location>
</feature>